<dbReference type="EMBL" id="JAACJK010000126">
    <property type="protein sequence ID" value="KAF5328567.1"/>
    <property type="molecule type" value="Genomic_DNA"/>
</dbReference>
<proteinExistence type="predicted"/>
<feature type="domain" description="Retrotransposon gag" evidence="2">
    <location>
        <begin position="130"/>
        <end position="172"/>
    </location>
</feature>
<evidence type="ECO:0000256" key="1">
    <source>
        <dbReference type="SAM" id="MobiDB-lite"/>
    </source>
</evidence>
<protein>
    <recommendedName>
        <fullName evidence="2">Retrotransposon gag domain-containing protein</fullName>
    </recommendedName>
</protein>
<organism evidence="4 5">
    <name type="scientific">Ephemerocybe angulata</name>
    <dbReference type="NCBI Taxonomy" id="980116"/>
    <lineage>
        <taxon>Eukaryota</taxon>
        <taxon>Fungi</taxon>
        <taxon>Dikarya</taxon>
        <taxon>Basidiomycota</taxon>
        <taxon>Agaricomycotina</taxon>
        <taxon>Agaricomycetes</taxon>
        <taxon>Agaricomycetidae</taxon>
        <taxon>Agaricales</taxon>
        <taxon>Agaricineae</taxon>
        <taxon>Psathyrellaceae</taxon>
        <taxon>Ephemerocybe</taxon>
    </lineage>
</organism>
<evidence type="ECO:0000313" key="5">
    <source>
        <dbReference type="Proteomes" id="UP000541558"/>
    </source>
</evidence>
<comment type="caution">
    <text evidence="4">The sequence shown here is derived from an EMBL/GenBank/DDBJ whole genome shotgun (WGS) entry which is preliminary data.</text>
</comment>
<evidence type="ECO:0000313" key="3">
    <source>
        <dbReference type="EMBL" id="KAF5328567.1"/>
    </source>
</evidence>
<dbReference type="OrthoDB" id="3056489at2759"/>
<evidence type="ECO:0000313" key="4">
    <source>
        <dbReference type="EMBL" id="KAF5337691.1"/>
    </source>
</evidence>
<dbReference type="EMBL" id="JAACJK010000042">
    <property type="protein sequence ID" value="KAF5337691.1"/>
    <property type="molecule type" value="Genomic_DNA"/>
</dbReference>
<name>A0A8H5FI62_9AGAR</name>
<keyword evidence="5" id="KW-1185">Reference proteome</keyword>
<feature type="region of interest" description="Disordered" evidence="1">
    <location>
        <begin position="155"/>
        <end position="185"/>
    </location>
</feature>
<dbReference type="Pfam" id="PF03732">
    <property type="entry name" value="Retrotrans_gag"/>
    <property type="match status" value="1"/>
</dbReference>
<feature type="compositionally biased region" description="Polar residues" evidence="1">
    <location>
        <begin position="163"/>
        <end position="173"/>
    </location>
</feature>
<sequence length="185" mass="19866">MSDTASAQRLETLFTKLIQAQERTNDQLTKLATAQTQAASAVAPPAPAPTATTTQVGAINKEGPLNVLDTAKNITVIIPEQWIIHALSLLQGEAAVWAVHYLQDIEAHATTRAAAATAAAASQPPVTITPFPFNGQWDEFVKAFKAHFMASDDNTEAQRELESITQGNKTVAQRSPDARTTPHRT</sequence>
<dbReference type="Proteomes" id="UP000541558">
    <property type="component" value="Unassembled WGS sequence"/>
</dbReference>
<reference evidence="4 5" key="1">
    <citation type="journal article" date="2020" name="ISME J.">
        <title>Uncovering the hidden diversity of litter-decomposition mechanisms in mushroom-forming fungi.</title>
        <authorList>
            <person name="Floudas D."/>
            <person name="Bentzer J."/>
            <person name="Ahren D."/>
            <person name="Johansson T."/>
            <person name="Persson P."/>
            <person name="Tunlid A."/>
        </authorList>
    </citation>
    <scope>NUCLEOTIDE SEQUENCE [LARGE SCALE GENOMIC DNA]</scope>
    <source>
        <strain evidence="4 5">CBS 175.51</strain>
    </source>
</reference>
<evidence type="ECO:0000259" key="2">
    <source>
        <dbReference type="Pfam" id="PF03732"/>
    </source>
</evidence>
<gene>
    <name evidence="3" type="ORF">D9611_014947</name>
    <name evidence="4" type="ORF">D9611_015162</name>
</gene>
<dbReference type="InterPro" id="IPR005162">
    <property type="entry name" value="Retrotrans_gag_dom"/>
</dbReference>
<dbReference type="AlphaFoldDB" id="A0A8H5FI62"/>
<accession>A0A8H5FI62</accession>